<dbReference type="Gene3D" id="2.40.50.100">
    <property type="match status" value="1"/>
</dbReference>
<dbReference type="InterPro" id="IPR001684">
    <property type="entry name" value="Ribosomal_bL27"/>
</dbReference>
<gene>
    <name evidence="5" type="ORF">DPMN_027421</name>
</gene>
<organism evidence="5 6">
    <name type="scientific">Dreissena polymorpha</name>
    <name type="common">Zebra mussel</name>
    <name type="synonym">Mytilus polymorpha</name>
    <dbReference type="NCBI Taxonomy" id="45954"/>
    <lineage>
        <taxon>Eukaryota</taxon>
        <taxon>Metazoa</taxon>
        <taxon>Spiralia</taxon>
        <taxon>Lophotrochozoa</taxon>
        <taxon>Mollusca</taxon>
        <taxon>Bivalvia</taxon>
        <taxon>Autobranchia</taxon>
        <taxon>Heteroconchia</taxon>
        <taxon>Euheterodonta</taxon>
        <taxon>Imparidentia</taxon>
        <taxon>Neoheterodontei</taxon>
        <taxon>Myida</taxon>
        <taxon>Dreissenoidea</taxon>
        <taxon>Dreissenidae</taxon>
        <taxon>Dreissena</taxon>
    </lineage>
</organism>
<evidence type="ECO:0000313" key="5">
    <source>
        <dbReference type="EMBL" id="KAH3864404.1"/>
    </source>
</evidence>
<keyword evidence="3" id="KW-0687">Ribonucleoprotein</keyword>
<evidence type="ECO:0000256" key="1">
    <source>
        <dbReference type="ARBA" id="ARBA00010797"/>
    </source>
</evidence>
<dbReference type="GO" id="GO:0006412">
    <property type="term" value="P:translation"/>
    <property type="evidence" value="ECO:0007669"/>
    <property type="project" value="InterPro"/>
</dbReference>
<comment type="caution">
    <text evidence="5">The sequence shown here is derived from an EMBL/GenBank/DDBJ whole genome shotgun (WGS) entry which is preliminary data.</text>
</comment>
<dbReference type="PANTHER" id="PTHR15893:SF0">
    <property type="entry name" value="LARGE RIBOSOMAL SUBUNIT PROTEIN BL27M"/>
    <property type="match status" value="1"/>
</dbReference>
<name>A0A9D4RDL8_DREPO</name>
<keyword evidence="2" id="KW-0689">Ribosomal protein</keyword>
<dbReference type="Pfam" id="PF01016">
    <property type="entry name" value="Ribosomal_L27"/>
    <property type="match status" value="1"/>
</dbReference>
<dbReference type="EMBL" id="JAIWYP010000002">
    <property type="protein sequence ID" value="KAH3864404.1"/>
    <property type="molecule type" value="Genomic_DNA"/>
</dbReference>
<dbReference type="SUPFAM" id="SSF110324">
    <property type="entry name" value="Ribosomal L27 protein-like"/>
    <property type="match status" value="1"/>
</dbReference>
<comment type="similarity">
    <text evidence="1">Belongs to the bacterial ribosomal protein bL27 family.</text>
</comment>
<dbReference type="PANTHER" id="PTHR15893">
    <property type="entry name" value="RIBOSOMAL PROTEIN L27"/>
    <property type="match status" value="1"/>
</dbReference>
<sequence>MAAPLTKCLVSCFNVSKFSLERSVIPCLCQPYRGKKTKSGGSVRNQNTGTRGKDRGPKKYDGMFVYKGDVLHTQYGLTMYPGENVGILRNNSLFALTDGIVKISCEKLQPFPNSPLYQRVQNGMTIYKKFYNIYPTPLHAKFKLVSES</sequence>
<dbReference type="Proteomes" id="UP000828390">
    <property type="component" value="Unassembled WGS sequence"/>
</dbReference>
<proteinExistence type="inferred from homology"/>
<dbReference type="GO" id="GO:0003735">
    <property type="term" value="F:structural constituent of ribosome"/>
    <property type="evidence" value="ECO:0007669"/>
    <property type="project" value="InterPro"/>
</dbReference>
<evidence type="ECO:0000256" key="2">
    <source>
        <dbReference type="ARBA" id="ARBA00022980"/>
    </source>
</evidence>
<dbReference type="PRINTS" id="PR00063">
    <property type="entry name" value="RIBOSOMALL27"/>
</dbReference>
<reference evidence="5" key="1">
    <citation type="journal article" date="2019" name="bioRxiv">
        <title>The Genome of the Zebra Mussel, Dreissena polymorpha: A Resource for Invasive Species Research.</title>
        <authorList>
            <person name="McCartney M.A."/>
            <person name="Auch B."/>
            <person name="Kono T."/>
            <person name="Mallez S."/>
            <person name="Zhang Y."/>
            <person name="Obille A."/>
            <person name="Becker A."/>
            <person name="Abrahante J.E."/>
            <person name="Garbe J."/>
            <person name="Badalamenti J.P."/>
            <person name="Herman A."/>
            <person name="Mangelson H."/>
            <person name="Liachko I."/>
            <person name="Sullivan S."/>
            <person name="Sone E.D."/>
            <person name="Koren S."/>
            <person name="Silverstein K.A.T."/>
            <person name="Beckman K.B."/>
            <person name="Gohl D.M."/>
        </authorList>
    </citation>
    <scope>NUCLEOTIDE SEQUENCE</scope>
    <source>
        <strain evidence="5">Duluth1</strain>
        <tissue evidence="5">Whole animal</tissue>
    </source>
</reference>
<reference evidence="5" key="2">
    <citation type="submission" date="2020-11" db="EMBL/GenBank/DDBJ databases">
        <authorList>
            <person name="McCartney M.A."/>
            <person name="Auch B."/>
            <person name="Kono T."/>
            <person name="Mallez S."/>
            <person name="Becker A."/>
            <person name="Gohl D.M."/>
            <person name="Silverstein K.A.T."/>
            <person name="Koren S."/>
            <person name="Bechman K.B."/>
            <person name="Herman A."/>
            <person name="Abrahante J.E."/>
            <person name="Garbe J."/>
        </authorList>
    </citation>
    <scope>NUCLEOTIDE SEQUENCE</scope>
    <source>
        <strain evidence="5">Duluth1</strain>
        <tissue evidence="5">Whole animal</tissue>
    </source>
</reference>
<evidence type="ECO:0008006" key="7">
    <source>
        <dbReference type="Google" id="ProtNLM"/>
    </source>
</evidence>
<evidence type="ECO:0000256" key="4">
    <source>
        <dbReference type="SAM" id="MobiDB-lite"/>
    </source>
</evidence>
<feature type="region of interest" description="Disordered" evidence="4">
    <location>
        <begin position="35"/>
        <end position="56"/>
    </location>
</feature>
<accession>A0A9D4RDL8</accession>
<feature type="compositionally biased region" description="Polar residues" evidence="4">
    <location>
        <begin position="39"/>
        <end position="50"/>
    </location>
</feature>
<dbReference type="OrthoDB" id="1867012at2759"/>
<dbReference type="AlphaFoldDB" id="A0A9D4RDL8"/>
<keyword evidence="6" id="KW-1185">Reference proteome</keyword>
<dbReference type="GO" id="GO:0005762">
    <property type="term" value="C:mitochondrial large ribosomal subunit"/>
    <property type="evidence" value="ECO:0007669"/>
    <property type="project" value="TreeGrafter"/>
</dbReference>
<evidence type="ECO:0000313" key="6">
    <source>
        <dbReference type="Proteomes" id="UP000828390"/>
    </source>
</evidence>
<protein>
    <recommendedName>
        <fullName evidence="7">39S ribosomal protein L27, mitochondrial</fullName>
    </recommendedName>
</protein>
<evidence type="ECO:0000256" key="3">
    <source>
        <dbReference type="ARBA" id="ARBA00023274"/>
    </source>
</evidence>